<name>A0A5N4ASK7_PHOPY</name>
<dbReference type="InParanoid" id="A0A5N4ASK7"/>
<evidence type="ECO:0000313" key="2">
    <source>
        <dbReference type="Proteomes" id="UP000327044"/>
    </source>
</evidence>
<accession>A0A5N4ASK7</accession>
<dbReference type="EMBL" id="VVIM01000004">
    <property type="protein sequence ID" value="KAB0800352.1"/>
    <property type="molecule type" value="Genomic_DNA"/>
</dbReference>
<comment type="caution">
    <text evidence="1">The sequence shown here is derived from an EMBL/GenBank/DDBJ whole genome shotgun (WGS) entry which is preliminary data.</text>
</comment>
<organism evidence="1 2">
    <name type="scientific">Photinus pyralis</name>
    <name type="common">Common eastern firefly</name>
    <name type="synonym">Lampyris pyralis</name>
    <dbReference type="NCBI Taxonomy" id="7054"/>
    <lineage>
        <taxon>Eukaryota</taxon>
        <taxon>Metazoa</taxon>
        <taxon>Ecdysozoa</taxon>
        <taxon>Arthropoda</taxon>
        <taxon>Hexapoda</taxon>
        <taxon>Insecta</taxon>
        <taxon>Pterygota</taxon>
        <taxon>Neoptera</taxon>
        <taxon>Endopterygota</taxon>
        <taxon>Coleoptera</taxon>
        <taxon>Polyphaga</taxon>
        <taxon>Elateriformia</taxon>
        <taxon>Elateroidea</taxon>
        <taxon>Lampyridae</taxon>
        <taxon>Lampyrinae</taxon>
        <taxon>Photinus</taxon>
    </lineage>
</organism>
<evidence type="ECO:0000313" key="1">
    <source>
        <dbReference type="EMBL" id="KAB0800352.1"/>
    </source>
</evidence>
<keyword evidence="2" id="KW-1185">Reference proteome</keyword>
<gene>
    <name evidence="1" type="ORF">PPYR_06092</name>
</gene>
<dbReference type="AlphaFoldDB" id="A0A5N4ASK7"/>
<proteinExistence type="predicted"/>
<reference evidence="1 2" key="1">
    <citation type="journal article" date="2018" name="Elife">
        <title>Firefly genomes illuminate parallel origins of bioluminescence in beetles.</title>
        <authorList>
            <person name="Fallon T.R."/>
            <person name="Lower S.E."/>
            <person name="Chang C.H."/>
            <person name="Bessho-Uehara M."/>
            <person name="Martin G.J."/>
            <person name="Bewick A.J."/>
            <person name="Behringer M."/>
            <person name="Debat H.J."/>
            <person name="Wong I."/>
            <person name="Day J.C."/>
            <person name="Suvorov A."/>
            <person name="Silva C.J."/>
            <person name="Stanger-Hall K.F."/>
            <person name="Hall D.W."/>
            <person name="Schmitz R.J."/>
            <person name="Nelson D.R."/>
            <person name="Lewis S.M."/>
            <person name="Shigenobu S."/>
            <person name="Bybee S.M."/>
            <person name="Larracuente A.M."/>
            <person name="Oba Y."/>
            <person name="Weng J.K."/>
        </authorList>
    </citation>
    <scope>NUCLEOTIDE SEQUENCE [LARGE SCALE GENOMIC DNA]</scope>
    <source>
        <strain evidence="1">1611_PpyrPB1</strain>
        <tissue evidence="1">Whole body</tissue>
    </source>
</reference>
<sequence length="134" mass="14941">MCLRLGVPVCVSHPCSCGEPTNILGYHGISCRISGGQKSRHNSINDIIKRALNSAEIPARCEANGCFRKDDKRPDGIILIPWKLGRPLVCADTLEITLVLLHDRLEKQLEFEKMINVESTIPDTNFHFVPLSSF</sequence>
<dbReference type="Proteomes" id="UP000327044">
    <property type="component" value="Unassembled WGS sequence"/>
</dbReference>
<protein>
    <submittedName>
        <fullName evidence="1">Uncharacterized protein</fullName>
    </submittedName>
</protein>